<proteinExistence type="predicted"/>
<protein>
    <recommendedName>
        <fullName evidence="1">N,N-dimethylformamidase beta subunit-like C-terminal domain-containing protein</fullName>
    </recommendedName>
</protein>
<evidence type="ECO:0000313" key="3">
    <source>
        <dbReference type="Proteomes" id="UP000005824"/>
    </source>
</evidence>
<dbReference type="PROSITE" id="PS51318">
    <property type="entry name" value="TAT"/>
    <property type="match status" value="1"/>
</dbReference>
<dbReference type="EMBL" id="ABVL01000007">
    <property type="protein sequence ID" value="EDY19637.1"/>
    <property type="molecule type" value="Genomic_DNA"/>
</dbReference>
<gene>
    <name evidence="2" type="ORF">CfE428DRAFT_2813</name>
</gene>
<dbReference type="RefSeq" id="WP_006980138.1">
    <property type="nucleotide sequence ID" value="NZ_ABVL01000007.1"/>
</dbReference>
<dbReference type="STRING" id="497964.CfE428DRAFT_2813"/>
<dbReference type="InParanoid" id="B4D1M5"/>
<dbReference type="Pfam" id="PF20254">
    <property type="entry name" value="DMFA2_C"/>
    <property type="match status" value="1"/>
</dbReference>
<sequence length="512" mass="56752" precursor="true">MNTRQPIGVGRRQFLKASAATALVGAVHGAAETPAASEKKATLIADENRQPGTDDWQLTRVRLDKTTGVRASTIEGYCSKQSVLAGESLEIFVSTNPMAKFHIEIFRTGYYGGRGARLMTTLGPFDGKKQADPVMGDERIMECRWEPSATLTIPKDWPSGVYLGRLTTQSEASDKPYWQNYVVFIVRDTRPADILLQCSDNTWQAYNKWPESTSLYTDPRGAHARGVKASFDRPYGKYVQIYENPQSIGSGEWLCFEFPLAYWLEEHGYDVTYCSNSDCLDAAQITRCKTLISTGHDEYWDLRQYDAVKKSIEAGVNVLWLSGNACFAVSPLAPSSDGREKRIIERVGHFAGLTDAEVAKEEKVFTKDFKRVGPDESLIIGARSVVPFNGGGDWTCARPNHWIFEGTGMKEGDSIPGLVGWEHHGSPADIPGNEIVAEGLVWAGGVNPSRYTATIYPGPKKNFVFNAATIFWAQGLSSPPGHMLPWSHWSRPHGPDERVQRITHNLLKRALA</sequence>
<keyword evidence="3" id="KW-1185">Reference proteome</keyword>
<feature type="domain" description="N,N-dimethylformamidase beta subunit-like C-terminal" evidence="1">
    <location>
        <begin position="103"/>
        <end position="477"/>
    </location>
</feature>
<dbReference type="InterPro" id="IPR046540">
    <property type="entry name" value="DMFA2_C"/>
</dbReference>
<evidence type="ECO:0000259" key="1">
    <source>
        <dbReference type="Pfam" id="PF20254"/>
    </source>
</evidence>
<dbReference type="eggNOG" id="COG3391">
    <property type="taxonomic scope" value="Bacteria"/>
</dbReference>
<comment type="caution">
    <text evidence="2">The sequence shown here is derived from an EMBL/GenBank/DDBJ whole genome shotgun (WGS) entry which is preliminary data.</text>
</comment>
<name>B4D1M5_9BACT</name>
<accession>B4D1M5</accession>
<dbReference type="Proteomes" id="UP000005824">
    <property type="component" value="Unassembled WGS sequence"/>
</dbReference>
<reference evidence="2 3" key="1">
    <citation type="journal article" date="2011" name="J. Bacteriol.">
        <title>Genome sequence of Chthoniobacter flavus Ellin428, an aerobic heterotrophic soil bacterium.</title>
        <authorList>
            <person name="Kant R."/>
            <person name="van Passel M.W."/>
            <person name="Palva A."/>
            <person name="Lucas S."/>
            <person name="Lapidus A."/>
            <person name="Glavina Del Rio T."/>
            <person name="Dalin E."/>
            <person name="Tice H."/>
            <person name="Bruce D."/>
            <person name="Goodwin L."/>
            <person name="Pitluck S."/>
            <person name="Larimer F.W."/>
            <person name="Land M.L."/>
            <person name="Hauser L."/>
            <person name="Sangwan P."/>
            <person name="de Vos W.M."/>
            <person name="Janssen P.H."/>
            <person name="Smidt H."/>
        </authorList>
    </citation>
    <scope>NUCLEOTIDE SEQUENCE [LARGE SCALE GENOMIC DNA]</scope>
    <source>
        <strain evidence="2 3">Ellin428</strain>
    </source>
</reference>
<dbReference type="AlphaFoldDB" id="B4D1M5"/>
<evidence type="ECO:0000313" key="2">
    <source>
        <dbReference type="EMBL" id="EDY19637.1"/>
    </source>
</evidence>
<organism evidence="2 3">
    <name type="scientific">Chthoniobacter flavus Ellin428</name>
    <dbReference type="NCBI Taxonomy" id="497964"/>
    <lineage>
        <taxon>Bacteria</taxon>
        <taxon>Pseudomonadati</taxon>
        <taxon>Verrucomicrobiota</taxon>
        <taxon>Spartobacteria</taxon>
        <taxon>Chthoniobacterales</taxon>
        <taxon>Chthoniobacteraceae</taxon>
        <taxon>Chthoniobacter</taxon>
    </lineage>
</organism>
<dbReference type="InterPro" id="IPR006311">
    <property type="entry name" value="TAT_signal"/>
</dbReference>